<dbReference type="Gene3D" id="3.40.50.150">
    <property type="entry name" value="Vaccinia Virus protein VP39"/>
    <property type="match status" value="1"/>
</dbReference>
<reference evidence="7" key="1">
    <citation type="submission" date="2020-07" db="EMBL/GenBank/DDBJ databases">
        <title>Huge and variable diversity of episymbiotic CPR bacteria and DPANN archaea in groundwater ecosystems.</title>
        <authorList>
            <person name="He C.Y."/>
            <person name="Keren R."/>
            <person name="Whittaker M."/>
            <person name="Farag I.F."/>
            <person name="Doudna J."/>
            <person name="Cate J.H.D."/>
            <person name="Banfield J.F."/>
        </authorList>
    </citation>
    <scope>NUCLEOTIDE SEQUENCE</scope>
    <source>
        <strain evidence="7">NC_groundwater_1813_Pr3_B-0.1um_71_17</strain>
    </source>
</reference>
<accession>A0A933SA30</accession>
<comment type="caution">
    <text evidence="4">Lacks conserved residue(s) required for the propagation of feature annotation.</text>
</comment>
<evidence type="ECO:0000313" key="8">
    <source>
        <dbReference type="Proteomes" id="UP000696931"/>
    </source>
</evidence>
<feature type="transmembrane region" description="Helical" evidence="5">
    <location>
        <begin position="410"/>
        <end position="430"/>
    </location>
</feature>
<evidence type="ECO:0000259" key="6">
    <source>
        <dbReference type="PROSITE" id="PS51006"/>
    </source>
</evidence>
<dbReference type="SUPFAM" id="SSF103473">
    <property type="entry name" value="MFS general substrate transporter"/>
    <property type="match status" value="1"/>
</dbReference>
<dbReference type="EMBL" id="JACRIW010000028">
    <property type="protein sequence ID" value="MBI5168514.1"/>
    <property type="molecule type" value="Genomic_DNA"/>
</dbReference>
<feature type="transmembrane region" description="Helical" evidence="5">
    <location>
        <begin position="302"/>
        <end position="321"/>
    </location>
</feature>
<dbReference type="PANTHER" id="PTHR11558:SF11">
    <property type="entry name" value="SPERMIDINE SYNTHASE"/>
    <property type="match status" value="1"/>
</dbReference>
<evidence type="ECO:0000313" key="7">
    <source>
        <dbReference type="EMBL" id="MBI5168514.1"/>
    </source>
</evidence>
<feature type="transmembrane region" description="Helical" evidence="5">
    <location>
        <begin position="47"/>
        <end position="70"/>
    </location>
</feature>
<dbReference type="InterPro" id="IPR029063">
    <property type="entry name" value="SAM-dependent_MTases_sf"/>
</dbReference>
<dbReference type="Pfam" id="PF01564">
    <property type="entry name" value="Spermine_synth"/>
    <property type="match status" value="1"/>
</dbReference>
<dbReference type="Proteomes" id="UP000696931">
    <property type="component" value="Unassembled WGS sequence"/>
</dbReference>
<sequence length="1014" mass="106539">MPKPASSPSRSSSLPLWAAACFFVSGAAGLLYEIVWSKQLAYVLGSSLHAVATVAAAFLCGLAIGARVLGGPLSRRGDGARLYALLEFGVAVLGVALLPLLRGVEPVFGHFYRTLGADSALFAVVRFLLTFVVLLPPTVLMGATLPVLVEHFEKDLVGPALARLYAVNTFGAVAGSALAGFVFMPTLGLARTTYVAAAFNLAAGALAWFAGGAPARSAPPAAVPVPAAPAAPAPSVAPVAVLFALSGFAALAFQIAWVRLFSLVFGSSVYSFAGVLGVYLFGLALGSAAVSFALRRGASLALFARLQWALALSAAAGLHYFGQLPDRMLELSVRSGTSWAALFTGQIVLVGTLLLVPCALLGALFPVATRLLQRGHGGDAAGFAYAVNTAGTLAGSLTAGFLLVPALGVQGTHVAALALSAAIALAALALGRSRREIGTPELAVGFGATVIAGFLVWGAPAWNPTLMSAGVFRPVRADELQVASRANGGEGSVVQRAVSEERLLFYREGANATVLVGSDASSRKRWLKVGGKVDASTTDMETQVLLGLIPAATADSGARTLVIGLGSGFTASAALAAGAGRMDVVELERGVAEASEFFHESALNPLRDPRVTLTIGDARTLLEHTHERYGLIISEPSNPWLAGVNNLFTVDFYRRVRARLEPDGVFCQWMQLYEISPETIRSMMASFLEVFPEGDVYTVWRAVDVVLVAAPGGRKLSLDRLRSPEARRMLDAANIAQPEDVAGYWSAPLSALVPIARGAALNRDDLPLVEYRAPRDLVAVGRAALNGSPEVARLVPFEGRMSAGARFAEWDRASWHARRAQHLVALGDTVRARAAIAGARADGAAAVASELDGEVVAGLRRRQADAVLEQAAQLLALGRKDEGRRSIERAVEIDPTHARAWLMLADRLRVGGDLTGAERALARAPHGQGIDLEADAEVMRGMIAIARKDTATAFTHLLAAQEMGPKNPTAYLFTSRLYVVRDDLVGARRSIERGLEVLPGDPVLLQILEALKQQ</sequence>
<gene>
    <name evidence="7" type="ORF">HZA61_03400</name>
</gene>
<feature type="transmembrane region" description="Helical" evidence="5">
    <location>
        <begin position="121"/>
        <end position="149"/>
    </location>
</feature>
<proteinExistence type="inferred from homology"/>
<feature type="domain" description="PABS" evidence="6">
    <location>
        <begin position="474"/>
        <end position="719"/>
    </location>
</feature>
<dbReference type="GO" id="GO:0004766">
    <property type="term" value="F:spermidine synthase activity"/>
    <property type="evidence" value="ECO:0007669"/>
    <property type="project" value="TreeGrafter"/>
</dbReference>
<protein>
    <submittedName>
        <fullName evidence="7">Fused MFS/spermidine synthase</fullName>
    </submittedName>
</protein>
<evidence type="ECO:0000256" key="2">
    <source>
        <dbReference type="ARBA" id="ARBA00022679"/>
    </source>
</evidence>
<feature type="transmembrane region" description="Helical" evidence="5">
    <location>
        <begin position="12"/>
        <end position="35"/>
    </location>
</feature>
<evidence type="ECO:0000256" key="5">
    <source>
        <dbReference type="SAM" id="Phobius"/>
    </source>
</evidence>
<dbReference type="InterPro" id="IPR036259">
    <property type="entry name" value="MFS_trans_sf"/>
</dbReference>
<dbReference type="InterPro" id="IPR001045">
    <property type="entry name" value="Spermi_synthase"/>
</dbReference>
<evidence type="ECO:0000256" key="4">
    <source>
        <dbReference type="PROSITE-ProRule" id="PRU00354"/>
    </source>
</evidence>
<feature type="transmembrane region" description="Helical" evidence="5">
    <location>
        <begin position="82"/>
        <end position="101"/>
    </location>
</feature>
<organism evidence="7 8">
    <name type="scientific">Eiseniibacteriota bacterium</name>
    <dbReference type="NCBI Taxonomy" id="2212470"/>
    <lineage>
        <taxon>Bacteria</taxon>
        <taxon>Candidatus Eiseniibacteriota</taxon>
    </lineage>
</organism>
<keyword evidence="5" id="KW-0812">Transmembrane</keyword>
<dbReference type="SUPFAM" id="SSF53335">
    <property type="entry name" value="S-adenosyl-L-methionine-dependent methyltransferases"/>
    <property type="match status" value="1"/>
</dbReference>
<feature type="transmembrane region" description="Helical" evidence="5">
    <location>
        <begin position="269"/>
        <end position="290"/>
    </location>
</feature>
<dbReference type="PANTHER" id="PTHR11558">
    <property type="entry name" value="SPERMIDINE/SPERMINE SYNTHASE"/>
    <property type="match status" value="1"/>
</dbReference>
<dbReference type="GO" id="GO:0005829">
    <property type="term" value="C:cytosol"/>
    <property type="evidence" value="ECO:0007669"/>
    <property type="project" value="TreeGrafter"/>
</dbReference>
<dbReference type="Gene3D" id="1.25.40.10">
    <property type="entry name" value="Tetratricopeptide repeat domain"/>
    <property type="match status" value="1"/>
</dbReference>
<dbReference type="InterPro" id="IPR011990">
    <property type="entry name" value="TPR-like_helical_dom_sf"/>
</dbReference>
<evidence type="ECO:0000256" key="1">
    <source>
        <dbReference type="ARBA" id="ARBA00007867"/>
    </source>
</evidence>
<evidence type="ECO:0000256" key="3">
    <source>
        <dbReference type="ARBA" id="ARBA00023115"/>
    </source>
</evidence>
<keyword evidence="2 4" id="KW-0808">Transferase</keyword>
<keyword evidence="5" id="KW-1133">Transmembrane helix</keyword>
<dbReference type="InterPro" id="IPR030374">
    <property type="entry name" value="PABS"/>
</dbReference>
<keyword evidence="5" id="KW-0472">Membrane</keyword>
<dbReference type="PROSITE" id="PS51257">
    <property type="entry name" value="PROKAR_LIPOPROTEIN"/>
    <property type="match status" value="1"/>
</dbReference>
<comment type="similarity">
    <text evidence="1">Belongs to the spermidine/spermine synthase family.</text>
</comment>
<dbReference type="PROSITE" id="PS51006">
    <property type="entry name" value="PABS_2"/>
    <property type="match status" value="1"/>
</dbReference>
<feature type="transmembrane region" description="Helical" evidence="5">
    <location>
        <begin position="341"/>
        <end position="368"/>
    </location>
</feature>
<dbReference type="GO" id="GO:0008295">
    <property type="term" value="P:spermidine biosynthetic process"/>
    <property type="evidence" value="ECO:0007669"/>
    <property type="project" value="TreeGrafter"/>
</dbReference>
<keyword evidence="3 4" id="KW-0620">Polyamine biosynthesis</keyword>
<feature type="transmembrane region" description="Helical" evidence="5">
    <location>
        <begin position="380"/>
        <end position="404"/>
    </location>
</feature>
<feature type="transmembrane region" description="Helical" evidence="5">
    <location>
        <begin position="442"/>
        <end position="462"/>
    </location>
</feature>
<feature type="transmembrane region" description="Helical" evidence="5">
    <location>
        <begin position="194"/>
        <end position="215"/>
    </location>
</feature>
<dbReference type="SUPFAM" id="SSF48452">
    <property type="entry name" value="TPR-like"/>
    <property type="match status" value="1"/>
</dbReference>
<feature type="transmembrane region" description="Helical" evidence="5">
    <location>
        <begin position="236"/>
        <end position="257"/>
    </location>
</feature>
<dbReference type="AlphaFoldDB" id="A0A933SA30"/>
<name>A0A933SA30_UNCEI</name>
<dbReference type="NCBIfam" id="NF037959">
    <property type="entry name" value="MFS_SpdSyn"/>
    <property type="match status" value="1"/>
</dbReference>
<comment type="caution">
    <text evidence="7">The sequence shown here is derived from an EMBL/GenBank/DDBJ whole genome shotgun (WGS) entry which is preliminary data.</text>
</comment>
<feature type="transmembrane region" description="Helical" evidence="5">
    <location>
        <begin position="161"/>
        <end position="182"/>
    </location>
</feature>